<gene>
    <name evidence="2" type="ORF">DI09_31p20</name>
</gene>
<proteinExistence type="predicted"/>
<dbReference type="SUPFAM" id="SSF56112">
    <property type="entry name" value="Protein kinase-like (PK-like)"/>
    <property type="match status" value="1"/>
</dbReference>
<feature type="domain" description="Protein kinase" evidence="1">
    <location>
        <begin position="1"/>
        <end position="61"/>
    </location>
</feature>
<dbReference type="RefSeq" id="XP_013238004.1">
    <property type="nucleotide sequence ID" value="XM_013382550.1"/>
</dbReference>
<keyword evidence="3" id="KW-1185">Reference proteome</keyword>
<dbReference type="VEuPathDB" id="MicrosporidiaDB:DI09_31p20"/>
<dbReference type="InterPro" id="IPR000719">
    <property type="entry name" value="Prot_kinase_dom"/>
</dbReference>
<evidence type="ECO:0000313" key="3">
    <source>
        <dbReference type="Proteomes" id="UP000029725"/>
    </source>
</evidence>
<dbReference type="HOGENOM" id="CLU_578823_0_0_1"/>
<comment type="caution">
    <text evidence="2">The sequence shown here is derived from an EMBL/GenBank/DDBJ whole genome shotgun (WGS) entry which is preliminary data.</text>
</comment>
<dbReference type="GO" id="GO:0005524">
    <property type="term" value="F:ATP binding"/>
    <property type="evidence" value="ECO:0007669"/>
    <property type="project" value="InterPro"/>
</dbReference>
<dbReference type="GeneID" id="25259550"/>
<dbReference type="EMBL" id="JMKJ01000244">
    <property type="protein sequence ID" value="KGG51551.1"/>
    <property type="molecule type" value="Genomic_DNA"/>
</dbReference>
<dbReference type="GO" id="GO:0004672">
    <property type="term" value="F:protein kinase activity"/>
    <property type="evidence" value="ECO:0007669"/>
    <property type="project" value="InterPro"/>
</dbReference>
<name>A0A098VV09_9MICR</name>
<dbReference type="AlphaFoldDB" id="A0A098VV09"/>
<organism evidence="2 3">
    <name type="scientific">Mitosporidium daphniae</name>
    <dbReference type="NCBI Taxonomy" id="1485682"/>
    <lineage>
        <taxon>Eukaryota</taxon>
        <taxon>Fungi</taxon>
        <taxon>Fungi incertae sedis</taxon>
        <taxon>Microsporidia</taxon>
        <taxon>Mitosporidium</taxon>
    </lineage>
</organism>
<protein>
    <recommendedName>
        <fullName evidence="1">Protein kinase domain-containing protein</fullName>
    </recommendedName>
</protein>
<reference evidence="2 3" key="1">
    <citation type="submission" date="2014-04" db="EMBL/GenBank/DDBJ databases">
        <title>A new species of microsporidia sheds light on the evolution of extreme parasitism.</title>
        <authorList>
            <person name="Haag K.L."/>
            <person name="James T.Y."/>
            <person name="Larsson R."/>
            <person name="Schaer T.M."/>
            <person name="Refardt D."/>
            <person name="Pombert J.-F."/>
            <person name="Ebert D."/>
        </authorList>
    </citation>
    <scope>NUCLEOTIDE SEQUENCE [LARGE SCALE GENOMIC DNA]</scope>
    <source>
        <strain evidence="2 3">UGP3</strain>
        <tissue evidence="2">Spores</tissue>
    </source>
</reference>
<accession>A0A098VV09</accession>
<evidence type="ECO:0000313" key="2">
    <source>
        <dbReference type="EMBL" id="KGG51551.1"/>
    </source>
</evidence>
<dbReference type="Gene3D" id="1.10.510.10">
    <property type="entry name" value="Transferase(Phosphotransferase) domain 1"/>
    <property type="match status" value="1"/>
</dbReference>
<dbReference type="InterPro" id="IPR011009">
    <property type="entry name" value="Kinase-like_dom_sf"/>
</dbReference>
<sequence>MWSFGTVAYKLLTGNFPSPPILFGNLAGRVSQRAISFLAALLSEDPHTRATAAEIQQHAFLCHHPLLNIFTENQLHRLQSKALPDINFAPLSLRFSSQKAYKTTLGQLTIGILTPHCSPKQDLSMASSPHDPSPRSSVFLSLENNITFEVSQKMIVSIWMNNQLKATWKKCTLPAPLAPIFYYIYRVVSKVLSKIPKAVLLLEKDAICGILMSNGPFEDFLFQNGTSGTNIYRIVPKMSKIFVYDSFDDHGSGALLSDIAKSSLAKRSQIVIRKKPVRAISIETSFSFQSPHHQDLCNASMALNLHAKLLRLVQSSKKLGVHPLIFVSSASLASYPLPHHISSHSVGSKSREEQLYSSMDCFSGFSATSVMACSASSPLHIAACTRDPNGVFHVFFSDNSMLYIIPERSLCWNKDLKDWMTTETPLLDNDIKARVQLFSQNFFNFGMAPTDFIPKCGIESQYCDSLFGARQV</sequence>
<dbReference type="PROSITE" id="PS50011">
    <property type="entry name" value="PROTEIN_KINASE_DOM"/>
    <property type="match status" value="1"/>
</dbReference>
<evidence type="ECO:0000259" key="1">
    <source>
        <dbReference type="PROSITE" id="PS50011"/>
    </source>
</evidence>
<dbReference type="Proteomes" id="UP000029725">
    <property type="component" value="Unassembled WGS sequence"/>
</dbReference>